<feature type="region of interest" description="Disordered" evidence="7">
    <location>
        <begin position="345"/>
        <end position="379"/>
    </location>
</feature>
<sequence>MGNCGTREESAVVVVAHTPVQQLHMFQPVKSNLSEKKHHRSLSDLSDPSTPRIIEDSRNISIYTNVIAFTLFELETITKSFRSDYVLGEGGFGTVYKGYIDENVRVGLNSLPVAVKVLNKDGLQGHREWLTEVNFLGQLRHPNLVKLIGYCCEDDHRLLVYEFMLRGSLENHLFRSMHISVLLHLTTVVNVVASFLELLLYDILDYTAKLSDFGLAKLGPQGDETHVSTRVMGTYGYAAPEYVMTGHLTARSDVYSFGVVLLELLTGRKAVDKMRPSKEQSLVDWARPMLNDKRKLLQIIDPRLEERYSVRAAQKACSLAYYCLSQNPKARPLMSDVVETLEPLQESGAKERPIRATVGSTAPPYSRTPRRPAGKSMACRSIPSPNCSPGAVPACRVG</sequence>
<keyword evidence="4" id="KW-0418">Kinase</keyword>
<dbReference type="AlphaFoldDB" id="A0A843TTU7"/>
<dbReference type="PROSITE" id="PS00107">
    <property type="entry name" value="PROTEIN_KINASE_ATP"/>
    <property type="match status" value="1"/>
</dbReference>
<dbReference type="InterPro" id="IPR011009">
    <property type="entry name" value="Kinase-like_dom_sf"/>
</dbReference>
<dbReference type="Gene3D" id="1.10.510.10">
    <property type="entry name" value="Transferase(Phosphotransferase) domain 1"/>
    <property type="match status" value="1"/>
</dbReference>
<comment type="caution">
    <text evidence="9">The sequence shown here is derived from an EMBL/GenBank/DDBJ whole genome shotgun (WGS) entry which is preliminary data.</text>
</comment>
<dbReference type="PANTHER" id="PTHR45621">
    <property type="entry name" value="OS01G0588500 PROTEIN-RELATED"/>
    <property type="match status" value="1"/>
</dbReference>
<organism evidence="9 10">
    <name type="scientific">Colocasia esculenta</name>
    <name type="common">Wild taro</name>
    <name type="synonym">Arum esculentum</name>
    <dbReference type="NCBI Taxonomy" id="4460"/>
    <lineage>
        <taxon>Eukaryota</taxon>
        <taxon>Viridiplantae</taxon>
        <taxon>Streptophyta</taxon>
        <taxon>Embryophyta</taxon>
        <taxon>Tracheophyta</taxon>
        <taxon>Spermatophyta</taxon>
        <taxon>Magnoliopsida</taxon>
        <taxon>Liliopsida</taxon>
        <taxon>Araceae</taxon>
        <taxon>Aroideae</taxon>
        <taxon>Colocasieae</taxon>
        <taxon>Colocasia</taxon>
    </lineage>
</organism>
<dbReference type="Gene3D" id="3.30.200.20">
    <property type="entry name" value="Phosphorylase Kinase, domain 1"/>
    <property type="match status" value="1"/>
</dbReference>
<dbReference type="InterPro" id="IPR001245">
    <property type="entry name" value="Ser-Thr/Tyr_kinase_cat_dom"/>
</dbReference>
<gene>
    <name evidence="9" type="ORF">Taro_005231</name>
</gene>
<proteinExistence type="predicted"/>
<dbReference type="EMBL" id="NMUH01000146">
    <property type="protein sequence ID" value="MQL72900.1"/>
    <property type="molecule type" value="Genomic_DNA"/>
</dbReference>
<dbReference type="Proteomes" id="UP000652761">
    <property type="component" value="Unassembled WGS sequence"/>
</dbReference>
<evidence type="ECO:0000256" key="1">
    <source>
        <dbReference type="ARBA" id="ARBA00012513"/>
    </source>
</evidence>
<dbReference type="InterPro" id="IPR000719">
    <property type="entry name" value="Prot_kinase_dom"/>
</dbReference>
<evidence type="ECO:0000256" key="7">
    <source>
        <dbReference type="SAM" id="MobiDB-lite"/>
    </source>
</evidence>
<name>A0A843TTU7_COLES</name>
<evidence type="ECO:0000313" key="10">
    <source>
        <dbReference type="Proteomes" id="UP000652761"/>
    </source>
</evidence>
<evidence type="ECO:0000259" key="8">
    <source>
        <dbReference type="PROSITE" id="PS50011"/>
    </source>
</evidence>
<keyword evidence="5 6" id="KW-0067">ATP-binding</keyword>
<evidence type="ECO:0000256" key="4">
    <source>
        <dbReference type="ARBA" id="ARBA00022777"/>
    </source>
</evidence>
<keyword evidence="2" id="KW-0808">Transferase</keyword>
<dbReference type="GO" id="GO:0004674">
    <property type="term" value="F:protein serine/threonine kinase activity"/>
    <property type="evidence" value="ECO:0007669"/>
    <property type="project" value="UniProtKB-EC"/>
</dbReference>
<dbReference type="OrthoDB" id="4062651at2759"/>
<evidence type="ECO:0000313" key="9">
    <source>
        <dbReference type="EMBL" id="MQL72900.1"/>
    </source>
</evidence>
<accession>A0A843TTU7</accession>
<evidence type="ECO:0000256" key="5">
    <source>
        <dbReference type="ARBA" id="ARBA00022840"/>
    </source>
</evidence>
<dbReference type="Pfam" id="PF07714">
    <property type="entry name" value="PK_Tyr_Ser-Thr"/>
    <property type="match status" value="1"/>
</dbReference>
<keyword evidence="10" id="KW-1185">Reference proteome</keyword>
<keyword evidence="3 6" id="KW-0547">Nucleotide-binding</keyword>
<feature type="domain" description="Protein kinase" evidence="8">
    <location>
        <begin position="81"/>
        <end position="345"/>
    </location>
</feature>
<evidence type="ECO:0000256" key="6">
    <source>
        <dbReference type="PROSITE-ProRule" id="PRU10141"/>
    </source>
</evidence>
<dbReference type="PROSITE" id="PS50011">
    <property type="entry name" value="PROTEIN_KINASE_DOM"/>
    <property type="match status" value="1"/>
</dbReference>
<dbReference type="EC" id="2.7.11.1" evidence="1"/>
<dbReference type="FunFam" id="3.30.200.20:FF:000228">
    <property type="entry name" value="Serine/threonine-protein kinase BIK1"/>
    <property type="match status" value="1"/>
</dbReference>
<dbReference type="InterPro" id="IPR017441">
    <property type="entry name" value="Protein_kinase_ATP_BS"/>
</dbReference>
<feature type="binding site" evidence="6">
    <location>
        <position position="116"/>
    </location>
    <ligand>
        <name>ATP</name>
        <dbReference type="ChEBI" id="CHEBI:30616"/>
    </ligand>
</feature>
<evidence type="ECO:0000256" key="3">
    <source>
        <dbReference type="ARBA" id="ARBA00022741"/>
    </source>
</evidence>
<dbReference type="InterPro" id="IPR050823">
    <property type="entry name" value="Plant_Ser_Thr_Prot_Kinase"/>
</dbReference>
<dbReference type="GO" id="GO:0005524">
    <property type="term" value="F:ATP binding"/>
    <property type="evidence" value="ECO:0007669"/>
    <property type="project" value="UniProtKB-UniRule"/>
</dbReference>
<dbReference type="SUPFAM" id="SSF56112">
    <property type="entry name" value="Protein kinase-like (PK-like)"/>
    <property type="match status" value="1"/>
</dbReference>
<protein>
    <recommendedName>
        <fullName evidence="1">non-specific serine/threonine protein kinase</fullName>
        <ecNumber evidence="1">2.7.11.1</ecNumber>
    </recommendedName>
</protein>
<reference evidence="9" key="1">
    <citation type="submission" date="2017-07" db="EMBL/GenBank/DDBJ databases">
        <title>Taro Niue Genome Assembly and Annotation.</title>
        <authorList>
            <person name="Atibalentja N."/>
            <person name="Keating K."/>
            <person name="Fields C.J."/>
        </authorList>
    </citation>
    <scope>NUCLEOTIDE SEQUENCE</scope>
    <source>
        <strain evidence="9">Niue_2</strain>
        <tissue evidence="9">Leaf</tissue>
    </source>
</reference>
<evidence type="ECO:0000256" key="2">
    <source>
        <dbReference type="ARBA" id="ARBA00022679"/>
    </source>
</evidence>